<evidence type="ECO:0000313" key="3">
    <source>
        <dbReference type="EMBL" id="TFK35426.1"/>
    </source>
</evidence>
<accession>A0A5C3LTK7</accession>
<dbReference type="Proteomes" id="UP000308652">
    <property type="component" value="Unassembled WGS sequence"/>
</dbReference>
<dbReference type="InterPro" id="IPR036511">
    <property type="entry name" value="TGT-like_sf"/>
</dbReference>
<dbReference type="SUPFAM" id="SSF51713">
    <property type="entry name" value="tRNA-guanine transglycosylase"/>
    <property type="match status" value="2"/>
</dbReference>
<gene>
    <name evidence="3" type="ORF">BDQ12DRAFT_655540</name>
</gene>
<dbReference type="Pfam" id="PF01702">
    <property type="entry name" value="TGT"/>
    <property type="match status" value="2"/>
</dbReference>
<sequence>MSSLPVTSGLHFSLLTPPSARFGPRLGTVVFKRPGCTTDQPFVTIPTPGLLTATSRGVVPHLSRDHHRKTQAIKWVHIPFETFLEHNPPVPTLQTGKTPLHTFLGFNPGQHLLSMSARDLYDGREMPPNGKDHVSVYSLRGVRKLSPAQWRSYVYSVKPDIVMALSDTPFTDPPYSQKRLTKSIERSFAWLLNVLCSLSEPEKSTLLKEEPHYKPTVLVHMSGMTSIPARRAFADSLLEPLFGPEAEQVKHIKYLDEGVSGYSFDLVPLRLSLDAAEKKSIDAMSPPSSLPSPAETPDPTTTALDVEASLSQLNLDSTIPPHIEQILPLLKTSLERLPTTKPRIVNSTQTPHETLRLISSVGIDLFDAHWAQRASDIGVSLDFVFPAPQGEGRKDLGHNLYHDKYTYDFSPLASSFRGAIDTEFTKPICQCLACSPSVPPTRLYHGVDEESYSGEPVMPLSSTPRYKPSFTRAYLHHLLHTHEMSAHSLLVMHNISILDAFFSSIRKLLSEKPESWDAEVKRFIEAYDEDMVVLDEARVSWKEVELARGKGRLAREKAKQDEGTLGTAVELE</sequence>
<dbReference type="STRING" id="68775.A0A5C3LTK7"/>
<organism evidence="3 4">
    <name type="scientific">Crucibulum laeve</name>
    <dbReference type="NCBI Taxonomy" id="68775"/>
    <lineage>
        <taxon>Eukaryota</taxon>
        <taxon>Fungi</taxon>
        <taxon>Dikarya</taxon>
        <taxon>Basidiomycota</taxon>
        <taxon>Agaricomycotina</taxon>
        <taxon>Agaricomycetes</taxon>
        <taxon>Agaricomycetidae</taxon>
        <taxon>Agaricales</taxon>
        <taxon>Agaricineae</taxon>
        <taxon>Nidulariaceae</taxon>
        <taxon>Crucibulum</taxon>
    </lineage>
</organism>
<dbReference type="GO" id="GO:0006400">
    <property type="term" value="P:tRNA modification"/>
    <property type="evidence" value="ECO:0007669"/>
    <property type="project" value="InterPro"/>
</dbReference>
<dbReference type="InterPro" id="IPR050852">
    <property type="entry name" value="Queuine_tRNA-ribosyltrfase"/>
</dbReference>
<evidence type="ECO:0000256" key="1">
    <source>
        <dbReference type="SAM" id="MobiDB-lite"/>
    </source>
</evidence>
<dbReference type="Gene3D" id="3.20.20.105">
    <property type="entry name" value="Queuine tRNA-ribosyltransferase-like"/>
    <property type="match status" value="1"/>
</dbReference>
<dbReference type="PANTHER" id="PTHR46064:SF1">
    <property type="entry name" value="QUEUINE TRNA-RIBOSYLTRANSFERASE ACCESSORY SUBUNIT 2"/>
    <property type="match status" value="1"/>
</dbReference>
<dbReference type="InterPro" id="IPR002616">
    <property type="entry name" value="tRNA_ribo_trans-like"/>
</dbReference>
<dbReference type="PANTHER" id="PTHR46064">
    <property type="entry name" value="QUEUINE TRNA-RIBOSYLTRANSFERASE ACCESSORY SUBUNIT 2"/>
    <property type="match status" value="1"/>
</dbReference>
<protein>
    <submittedName>
        <fullName evidence="3">tRNA-guanine(15) transglycosylase-like protein</fullName>
    </submittedName>
</protein>
<feature type="region of interest" description="Disordered" evidence="1">
    <location>
        <begin position="282"/>
        <end position="301"/>
    </location>
</feature>
<dbReference type="AlphaFoldDB" id="A0A5C3LTK7"/>
<dbReference type="EMBL" id="ML213621">
    <property type="protein sequence ID" value="TFK35426.1"/>
    <property type="molecule type" value="Genomic_DNA"/>
</dbReference>
<feature type="domain" description="tRNA-guanine(15) transglycosylase-like" evidence="2">
    <location>
        <begin position="324"/>
        <end position="527"/>
    </location>
</feature>
<feature type="domain" description="tRNA-guanine(15) transglycosylase-like" evidence="2">
    <location>
        <begin position="43"/>
        <end position="204"/>
    </location>
</feature>
<name>A0A5C3LTK7_9AGAR</name>
<evidence type="ECO:0000313" key="4">
    <source>
        <dbReference type="Proteomes" id="UP000308652"/>
    </source>
</evidence>
<proteinExistence type="predicted"/>
<evidence type="ECO:0000259" key="2">
    <source>
        <dbReference type="Pfam" id="PF01702"/>
    </source>
</evidence>
<reference evidence="3 4" key="1">
    <citation type="journal article" date="2019" name="Nat. Ecol. Evol.">
        <title>Megaphylogeny resolves global patterns of mushroom evolution.</title>
        <authorList>
            <person name="Varga T."/>
            <person name="Krizsan K."/>
            <person name="Foldi C."/>
            <person name="Dima B."/>
            <person name="Sanchez-Garcia M."/>
            <person name="Sanchez-Ramirez S."/>
            <person name="Szollosi G.J."/>
            <person name="Szarkandi J.G."/>
            <person name="Papp V."/>
            <person name="Albert L."/>
            <person name="Andreopoulos W."/>
            <person name="Angelini C."/>
            <person name="Antonin V."/>
            <person name="Barry K.W."/>
            <person name="Bougher N.L."/>
            <person name="Buchanan P."/>
            <person name="Buyck B."/>
            <person name="Bense V."/>
            <person name="Catcheside P."/>
            <person name="Chovatia M."/>
            <person name="Cooper J."/>
            <person name="Damon W."/>
            <person name="Desjardin D."/>
            <person name="Finy P."/>
            <person name="Geml J."/>
            <person name="Haridas S."/>
            <person name="Hughes K."/>
            <person name="Justo A."/>
            <person name="Karasinski D."/>
            <person name="Kautmanova I."/>
            <person name="Kiss B."/>
            <person name="Kocsube S."/>
            <person name="Kotiranta H."/>
            <person name="LaButti K.M."/>
            <person name="Lechner B.E."/>
            <person name="Liimatainen K."/>
            <person name="Lipzen A."/>
            <person name="Lukacs Z."/>
            <person name="Mihaltcheva S."/>
            <person name="Morgado L.N."/>
            <person name="Niskanen T."/>
            <person name="Noordeloos M.E."/>
            <person name="Ohm R.A."/>
            <person name="Ortiz-Santana B."/>
            <person name="Ovrebo C."/>
            <person name="Racz N."/>
            <person name="Riley R."/>
            <person name="Savchenko A."/>
            <person name="Shiryaev A."/>
            <person name="Soop K."/>
            <person name="Spirin V."/>
            <person name="Szebenyi C."/>
            <person name="Tomsovsky M."/>
            <person name="Tulloss R.E."/>
            <person name="Uehling J."/>
            <person name="Grigoriev I.V."/>
            <person name="Vagvolgyi C."/>
            <person name="Papp T."/>
            <person name="Martin F.M."/>
            <person name="Miettinen O."/>
            <person name="Hibbett D.S."/>
            <person name="Nagy L.G."/>
        </authorList>
    </citation>
    <scope>NUCLEOTIDE SEQUENCE [LARGE SCALE GENOMIC DNA]</scope>
    <source>
        <strain evidence="3 4">CBS 166.37</strain>
    </source>
</reference>
<dbReference type="OrthoDB" id="27601at2759"/>
<keyword evidence="4" id="KW-1185">Reference proteome</keyword>